<accession>A0ABQ2XU33</accession>
<dbReference type="RefSeq" id="WP_189355888.1">
    <property type="nucleotide sequence ID" value="NZ_BMYU01000002.1"/>
</dbReference>
<evidence type="ECO:0000313" key="3">
    <source>
        <dbReference type="Proteomes" id="UP000653343"/>
    </source>
</evidence>
<feature type="region of interest" description="Disordered" evidence="1">
    <location>
        <begin position="1"/>
        <end position="37"/>
    </location>
</feature>
<feature type="compositionally biased region" description="Basic and acidic residues" evidence="1">
    <location>
        <begin position="28"/>
        <end position="37"/>
    </location>
</feature>
<sequence length="66" mass="6884">MSGTVSGVNQQQVQQLASQLKSASLNRNDADGDNDKTKIPQAQAVQQAERKLATVGSVGTQINTSA</sequence>
<evidence type="ECO:0000256" key="1">
    <source>
        <dbReference type="SAM" id="MobiDB-lite"/>
    </source>
</evidence>
<dbReference type="Proteomes" id="UP000653343">
    <property type="component" value="Unassembled WGS sequence"/>
</dbReference>
<protein>
    <submittedName>
        <fullName evidence="2">Uncharacterized protein</fullName>
    </submittedName>
</protein>
<reference evidence="3" key="1">
    <citation type="journal article" date="2019" name="Int. J. Syst. Evol. Microbiol.">
        <title>The Global Catalogue of Microorganisms (GCM) 10K type strain sequencing project: providing services to taxonomists for standard genome sequencing and annotation.</title>
        <authorList>
            <consortium name="The Broad Institute Genomics Platform"/>
            <consortium name="The Broad Institute Genome Sequencing Center for Infectious Disease"/>
            <person name="Wu L."/>
            <person name="Ma J."/>
        </authorList>
    </citation>
    <scope>NUCLEOTIDE SEQUENCE [LARGE SCALE GENOMIC DNA]</scope>
    <source>
        <strain evidence="3">KCTC 23917</strain>
    </source>
</reference>
<dbReference type="EMBL" id="BMYU01000002">
    <property type="protein sequence ID" value="GGX34282.1"/>
    <property type="molecule type" value="Genomic_DNA"/>
</dbReference>
<name>A0ABQ2XU33_9BURK</name>
<evidence type="ECO:0000313" key="2">
    <source>
        <dbReference type="EMBL" id="GGX34282.1"/>
    </source>
</evidence>
<keyword evidence="3" id="KW-1185">Reference proteome</keyword>
<proteinExistence type="predicted"/>
<gene>
    <name evidence="2" type="ORF">GCM10010946_09290</name>
</gene>
<comment type="caution">
    <text evidence="2">The sequence shown here is derived from an EMBL/GenBank/DDBJ whole genome shotgun (WGS) entry which is preliminary data.</text>
</comment>
<feature type="compositionally biased region" description="Low complexity" evidence="1">
    <location>
        <begin position="8"/>
        <end position="26"/>
    </location>
</feature>
<organism evidence="2 3">
    <name type="scientific">Undibacterium squillarum</name>
    <dbReference type="NCBI Taxonomy" id="1131567"/>
    <lineage>
        <taxon>Bacteria</taxon>
        <taxon>Pseudomonadati</taxon>
        <taxon>Pseudomonadota</taxon>
        <taxon>Betaproteobacteria</taxon>
        <taxon>Burkholderiales</taxon>
        <taxon>Oxalobacteraceae</taxon>
        <taxon>Undibacterium</taxon>
    </lineage>
</organism>